<organism evidence="1 2">
    <name type="scientific">Triticum urartu</name>
    <name type="common">Red wild einkorn</name>
    <name type="synonym">Crithodium urartu</name>
    <dbReference type="NCBI Taxonomy" id="4572"/>
    <lineage>
        <taxon>Eukaryota</taxon>
        <taxon>Viridiplantae</taxon>
        <taxon>Streptophyta</taxon>
        <taxon>Embryophyta</taxon>
        <taxon>Tracheophyta</taxon>
        <taxon>Spermatophyta</taxon>
        <taxon>Magnoliopsida</taxon>
        <taxon>Liliopsida</taxon>
        <taxon>Poales</taxon>
        <taxon>Poaceae</taxon>
        <taxon>BOP clade</taxon>
        <taxon>Pooideae</taxon>
        <taxon>Triticodae</taxon>
        <taxon>Triticeae</taxon>
        <taxon>Triticinae</taxon>
        <taxon>Triticum</taxon>
    </lineage>
</organism>
<dbReference type="AlphaFoldDB" id="A0A8R7PYE7"/>
<evidence type="ECO:0000313" key="2">
    <source>
        <dbReference type="Proteomes" id="UP000015106"/>
    </source>
</evidence>
<sequence length="106" mass="12407">MFESLVCEGSNEKEYYDACPNSNSYAEVYTYKDVHGIIHFQYHWISIIHLVYSYSTAGVINKVHSKVTFWQEENCVRVQVGPRNVHQVLFLLIMINKQVFSQEEAN</sequence>
<dbReference type="Gramene" id="TuG1812G0300005765.01.T01">
    <property type="protein sequence ID" value="TuG1812G0300005765.01.T01.cds379840"/>
    <property type="gene ID" value="TuG1812G0300005765.01"/>
</dbReference>
<protein>
    <submittedName>
        <fullName evidence="1">Uncharacterized protein</fullName>
    </submittedName>
</protein>
<proteinExistence type="predicted"/>
<reference evidence="1" key="3">
    <citation type="submission" date="2022-06" db="UniProtKB">
        <authorList>
            <consortium name="EnsemblPlants"/>
        </authorList>
    </citation>
    <scope>IDENTIFICATION</scope>
</reference>
<dbReference type="Proteomes" id="UP000015106">
    <property type="component" value="Chromosome 3"/>
</dbReference>
<accession>A0A8R7PYE7</accession>
<dbReference type="EnsemblPlants" id="TuG1812G0300005765.01.T01">
    <property type="protein sequence ID" value="TuG1812G0300005765.01.T01.cds379840"/>
    <property type="gene ID" value="TuG1812G0300005765.01"/>
</dbReference>
<reference evidence="1" key="2">
    <citation type="submission" date="2018-03" db="EMBL/GenBank/DDBJ databases">
        <title>The Triticum urartu genome reveals the dynamic nature of wheat genome evolution.</title>
        <authorList>
            <person name="Ling H."/>
            <person name="Ma B."/>
            <person name="Shi X."/>
            <person name="Liu H."/>
            <person name="Dong L."/>
            <person name="Sun H."/>
            <person name="Cao Y."/>
            <person name="Gao Q."/>
            <person name="Zheng S."/>
            <person name="Li Y."/>
            <person name="Yu Y."/>
            <person name="Du H."/>
            <person name="Qi M."/>
            <person name="Li Y."/>
            <person name="Yu H."/>
            <person name="Cui Y."/>
            <person name="Wang N."/>
            <person name="Chen C."/>
            <person name="Wu H."/>
            <person name="Zhao Y."/>
            <person name="Zhang J."/>
            <person name="Li Y."/>
            <person name="Zhou W."/>
            <person name="Zhang B."/>
            <person name="Hu W."/>
            <person name="Eijk M."/>
            <person name="Tang J."/>
            <person name="Witsenboer H."/>
            <person name="Zhao S."/>
            <person name="Li Z."/>
            <person name="Zhang A."/>
            <person name="Wang D."/>
            <person name="Liang C."/>
        </authorList>
    </citation>
    <scope>NUCLEOTIDE SEQUENCE [LARGE SCALE GENOMIC DNA]</scope>
    <source>
        <strain evidence="1">cv. G1812</strain>
    </source>
</reference>
<evidence type="ECO:0000313" key="1">
    <source>
        <dbReference type="EnsemblPlants" id="TuG1812G0300005765.01.T01.cds379840"/>
    </source>
</evidence>
<reference evidence="2" key="1">
    <citation type="journal article" date="2013" name="Nature">
        <title>Draft genome of the wheat A-genome progenitor Triticum urartu.</title>
        <authorList>
            <person name="Ling H.Q."/>
            <person name="Zhao S."/>
            <person name="Liu D."/>
            <person name="Wang J."/>
            <person name="Sun H."/>
            <person name="Zhang C."/>
            <person name="Fan H."/>
            <person name="Li D."/>
            <person name="Dong L."/>
            <person name="Tao Y."/>
            <person name="Gao C."/>
            <person name="Wu H."/>
            <person name="Li Y."/>
            <person name="Cui Y."/>
            <person name="Guo X."/>
            <person name="Zheng S."/>
            <person name="Wang B."/>
            <person name="Yu K."/>
            <person name="Liang Q."/>
            <person name="Yang W."/>
            <person name="Lou X."/>
            <person name="Chen J."/>
            <person name="Feng M."/>
            <person name="Jian J."/>
            <person name="Zhang X."/>
            <person name="Luo G."/>
            <person name="Jiang Y."/>
            <person name="Liu J."/>
            <person name="Wang Z."/>
            <person name="Sha Y."/>
            <person name="Zhang B."/>
            <person name="Wu H."/>
            <person name="Tang D."/>
            <person name="Shen Q."/>
            <person name="Xue P."/>
            <person name="Zou S."/>
            <person name="Wang X."/>
            <person name="Liu X."/>
            <person name="Wang F."/>
            <person name="Yang Y."/>
            <person name="An X."/>
            <person name="Dong Z."/>
            <person name="Zhang K."/>
            <person name="Zhang X."/>
            <person name="Luo M.C."/>
            <person name="Dvorak J."/>
            <person name="Tong Y."/>
            <person name="Wang J."/>
            <person name="Yang H."/>
            <person name="Li Z."/>
            <person name="Wang D."/>
            <person name="Zhang A."/>
            <person name="Wang J."/>
        </authorList>
    </citation>
    <scope>NUCLEOTIDE SEQUENCE</scope>
    <source>
        <strain evidence="2">cv. G1812</strain>
    </source>
</reference>
<keyword evidence="2" id="KW-1185">Reference proteome</keyword>
<name>A0A8R7PYE7_TRIUA</name>